<evidence type="ECO:0000313" key="4">
    <source>
        <dbReference type="EMBL" id="NDJ16822.1"/>
    </source>
</evidence>
<evidence type="ECO:0000313" key="5">
    <source>
        <dbReference type="Proteomes" id="UP000646053"/>
    </source>
</evidence>
<dbReference type="AlphaFoldDB" id="A0A8J7YY89"/>
<dbReference type="PROSITE" id="PS50801">
    <property type="entry name" value="STAS"/>
    <property type="match status" value="1"/>
</dbReference>
<feature type="domain" description="STAS" evidence="3">
    <location>
        <begin position="1"/>
        <end position="111"/>
    </location>
</feature>
<dbReference type="SUPFAM" id="SSF52091">
    <property type="entry name" value="SpoIIaa-like"/>
    <property type="match status" value="1"/>
</dbReference>
<evidence type="ECO:0000259" key="3">
    <source>
        <dbReference type="PROSITE" id="PS50801"/>
    </source>
</evidence>
<dbReference type="GO" id="GO:0043856">
    <property type="term" value="F:anti-sigma factor antagonist activity"/>
    <property type="evidence" value="ECO:0007669"/>
    <property type="project" value="InterPro"/>
</dbReference>
<evidence type="ECO:0000256" key="2">
    <source>
        <dbReference type="RuleBase" id="RU003749"/>
    </source>
</evidence>
<reference evidence="4" key="1">
    <citation type="submission" date="2019-12" db="EMBL/GenBank/DDBJ databases">
        <title>High-Quality draft genome sequences of three cyanobacteria isolated from the limestone walls of the Old Cathedral of Coimbra.</title>
        <authorList>
            <person name="Tiago I."/>
            <person name="Soares F."/>
            <person name="Portugal A."/>
        </authorList>
    </citation>
    <scope>NUCLEOTIDE SEQUENCE</scope>
    <source>
        <strain evidence="4">A</strain>
    </source>
</reference>
<dbReference type="PANTHER" id="PTHR33495:SF2">
    <property type="entry name" value="ANTI-SIGMA FACTOR ANTAGONIST TM_1081-RELATED"/>
    <property type="match status" value="1"/>
</dbReference>
<dbReference type="Pfam" id="PF01740">
    <property type="entry name" value="STAS"/>
    <property type="match status" value="1"/>
</dbReference>
<sequence length="111" mass="12437">MEFSVKTIEFPDSLDYNSVDQFYQQANAAIAVNADVILVDFQAVEFMSSPGLMALVVVFKRVREARKKLFICSINEQVKMLLELTGMDRVFEVVERSTEAPTLANLPVTAS</sequence>
<name>A0A8J7YY89_9CYAN</name>
<proteinExistence type="inferred from homology"/>
<dbReference type="Proteomes" id="UP000646053">
    <property type="component" value="Unassembled WGS sequence"/>
</dbReference>
<keyword evidence="5" id="KW-1185">Reference proteome</keyword>
<dbReference type="PANTHER" id="PTHR33495">
    <property type="entry name" value="ANTI-SIGMA FACTOR ANTAGONIST TM_1081-RELATED-RELATED"/>
    <property type="match status" value="1"/>
</dbReference>
<comment type="caution">
    <text evidence="4">The sequence shown here is derived from an EMBL/GenBank/DDBJ whole genome shotgun (WGS) entry which is preliminary data.</text>
</comment>
<protein>
    <recommendedName>
        <fullName evidence="2">Anti-sigma factor antagonist</fullName>
    </recommendedName>
</protein>
<dbReference type="InterPro" id="IPR036513">
    <property type="entry name" value="STAS_dom_sf"/>
</dbReference>
<dbReference type="NCBIfam" id="TIGR00377">
    <property type="entry name" value="ant_ant_sig"/>
    <property type="match status" value="1"/>
</dbReference>
<dbReference type="RefSeq" id="WP_162422333.1">
    <property type="nucleotide sequence ID" value="NZ_WVIE01000005.1"/>
</dbReference>
<dbReference type="InterPro" id="IPR003658">
    <property type="entry name" value="Anti-sigma_ant"/>
</dbReference>
<dbReference type="InterPro" id="IPR002645">
    <property type="entry name" value="STAS_dom"/>
</dbReference>
<dbReference type="EMBL" id="WVIE01000005">
    <property type="protein sequence ID" value="NDJ16822.1"/>
    <property type="molecule type" value="Genomic_DNA"/>
</dbReference>
<dbReference type="Gene3D" id="3.30.750.24">
    <property type="entry name" value="STAS domain"/>
    <property type="match status" value="1"/>
</dbReference>
<accession>A0A8J7YY89</accession>
<dbReference type="CDD" id="cd07043">
    <property type="entry name" value="STAS_anti-anti-sigma_factors"/>
    <property type="match status" value="1"/>
</dbReference>
<evidence type="ECO:0000256" key="1">
    <source>
        <dbReference type="ARBA" id="ARBA00009013"/>
    </source>
</evidence>
<organism evidence="4 5">
    <name type="scientific">Myxacorys almedinensis A</name>
    <dbReference type="NCBI Taxonomy" id="2690445"/>
    <lineage>
        <taxon>Bacteria</taxon>
        <taxon>Bacillati</taxon>
        <taxon>Cyanobacteriota</taxon>
        <taxon>Cyanophyceae</taxon>
        <taxon>Leptolyngbyales</taxon>
        <taxon>Leptolyngbyaceae</taxon>
        <taxon>Myxacorys</taxon>
        <taxon>Myxacorys almedinensis</taxon>
    </lineage>
</organism>
<gene>
    <name evidence="4" type="ORF">GS601_05880</name>
</gene>
<comment type="similarity">
    <text evidence="1 2">Belongs to the anti-sigma-factor antagonist family.</text>
</comment>